<evidence type="ECO:0000313" key="1">
    <source>
        <dbReference type="EMBL" id="KAL2643724.1"/>
    </source>
</evidence>
<dbReference type="AlphaFoldDB" id="A0ABD1Z7G5"/>
<name>A0ABD1Z7G5_9MARC</name>
<sequence>MDKAHTIRAKMQIDTALQLYDITHIPNPFEWLPASDSSSNLKRTKLRPMHTLFTGVWLQNLEGEMLRSLPSVQDLPRVYAESYFGPGTIRIILAYIHIASTVDEMTLLVFEMRTMSGQRKREEGHTEELPMF</sequence>
<dbReference type="EMBL" id="JBHFFA010000002">
    <property type="protein sequence ID" value="KAL2643724.1"/>
    <property type="molecule type" value="Genomic_DNA"/>
</dbReference>
<organism evidence="1 2">
    <name type="scientific">Riccia fluitans</name>
    <dbReference type="NCBI Taxonomy" id="41844"/>
    <lineage>
        <taxon>Eukaryota</taxon>
        <taxon>Viridiplantae</taxon>
        <taxon>Streptophyta</taxon>
        <taxon>Embryophyta</taxon>
        <taxon>Marchantiophyta</taxon>
        <taxon>Marchantiopsida</taxon>
        <taxon>Marchantiidae</taxon>
        <taxon>Marchantiales</taxon>
        <taxon>Ricciaceae</taxon>
        <taxon>Riccia</taxon>
    </lineage>
</organism>
<gene>
    <name evidence="1" type="ORF">R1flu_011311</name>
</gene>
<proteinExistence type="predicted"/>
<protein>
    <submittedName>
        <fullName evidence="1">Uncharacterized protein</fullName>
    </submittedName>
</protein>
<accession>A0ABD1Z7G5</accession>
<dbReference type="Proteomes" id="UP001605036">
    <property type="component" value="Unassembled WGS sequence"/>
</dbReference>
<reference evidence="1 2" key="1">
    <citation type="submission" date="2024-09" db="EMBL/GenBank/DDBJ databases">
        <title>Chromosome-scale assembly of Riccia fluitans.</title>
        <authorList>
            <person name="Paukszto L."/>
            <person name="Sawicki J."/>
            <person name="Karawczyk K."/>
            <person name="Piernik-Szablinska J."/>
            <person name="Szczecinska M."/>
            <person name="Mazdziarz M."/>
        </authorList>
    </citation>
    <scope>NUCLEOTIDE SEQUENCE [LARGE SCALE GENOMIC DNA]</scope>
    <source>
        <strain evidence="1">Rf_01</strain>
        <tissue evidence="1">Aerial parts of the thallus</tissue>
    </source>
</reference>
<evidence type="ECO:0000313" key="2">
    <source>
        <dbReference type="Proteomes" id="UP001605036"/>
    </source>
</evidence>
<comment type="caution">
    <text evidence="1">The sequence shown here is derived from an EMBL/GenBank/DDBJ whole genome shotgun (WGS) entry which is preliminary data.</text>
</comment>
<keyword evidence="2" id="KW-1185">Reference proteome</keyword>